<feature type="transmembrane region" description="Helical" evidence="8">
    <location>
        <begin position="313"/>
        <end position="333"/>
    </location>
</feature>
<evidence type="ECO:0000256" key="6">
    <source>
        <dbReference type="ARBA" id="ARBA00023136"/>
    </source>
</evidence>
<sequence length="454" mass="50741">MQPKPLLITQGARRRCCRVDNGKMLVLRWPSFRRPLDVLFLAACILLTADVLVPEIWGHGKTKDYPLWFWAGQQILHGGDLYPKGSNEGFAFLYPPLSAILLAIPSIFGKIPLYLGLCLLNVAAWWMTAQLSNAMTGSGRRPDPWLEALPGIVTITFVFDMFDLGQPNLVLLVMMLLGFLWLWQGREWLSGSMFALAAAIKVFPVAVLPYLLWRRRWASATSMVAFLGIFLFLVPAPIRGFERNVSELTTWYRGMVGSNSEQGFGQRDAQNWSWVNQSIIAVTHRLVRPVNYNQIDPAKPAQYMNVADLDYKTANAIVLAVFAAIGLGFIAIIPARAKMTPRSTAEEVGILFCLMTIASPLARQYYFVWLFFPITVLFQRAAFDPRPRARAMTRWALGASFALMALSLPIFPKILQAIGNNLAATFVMIAALAWHIRHPPPASDPHSAAPPEKI</sequence>
<keyword evidence="6 8" id="KW-0472">Membrane</keyword>
<dbReference type="STRING" id="323097.Nham_2630"/>
<keyword evidence="3" id="KW-0808">Transferase</keyword>
<keyword evidence="5 8" id="KW-1133">Transmembrane helix</keyword>
<evidence type="ECO:0000256" key="2">
    <source>
        <dbReference type="ARBA" id="ARBA00022475"/>
    </source>
</evidence>
<dbReference type="Pfam" id="PF09594">
    <property type="entry name" value="GT87"/>
    <property type="match status" value="1"/>
</dbReference>
<comment type="subcellular location">
    <subcellularLocation>
        <location evidence="1">Cell membrane</location>
        <topology evidence="1">Multi-pass membrane protein</topology>
    </subcellularLocation>
</comment>
<evidence type="ECO:0000256" key="7">
    <source>
        <dbReference type="ARBA" id="ARBA00024033"/>
    </source>
</evidence>
<keyword evidence="4 8" id="KW-0812">Transmembrane</keyword>
<evidence type="ECO:0000256" key="8">
    <source>
        <dbReference type="SAM" id="Phobius"/>
    </source>
</evidence>
<feature type="transmembrane region" description="Helical" evidence="8">
    <location>
        <begin position="169"/>
        <end position="186"/>
    </location>
</feature>
<dbReference type="InterPro" id="IPR018584">
    <property type="entry name" value="GT87"/>
</dbReference>
<name>Q1QK36_NITHX</name>
<keyword evidence="2" id="KW-1003">Cell membrane</keyword>
<evidence type="ECO:0000313" key="10">
    <source>
        <dbReference type="Proteomes" id="UP000001953"/>
    </source>
</evidence>
<dbReference type="Proteomes" id="UP000001953">
    <property type="component" value="Chromosome"/>
</dbReference>
<dbReference type="HOGENOM" id="CLU_637497_0_0_5"/>
<evidence type="ECO:0000256" key="4">
    <source>
        <dbReference type="ARBA" id="ARBA00022692"/>
    </source>
</evidence>
<feature type="transmembrane region" description="Helical" evidence="8">
    <location>
        <begin position="367"/>
        <end position="383"/>
    </location>
</feature>
<protein>
    <recommendedName>
        <fullName evidence="11">DUF2029 domain-containing protein</fullName>
    </recommendedName>
</protein>
<feature type="transmembrane region" description="Helical" evidence="8">
    <location>
        <begin position="192"/>
        <end position="213"/>
    </location>
</feature>
<evidence type="ECO:0000256" key="5">
    <source>
        <dbReference type="ARBA" id="ARBA00022989"/>
    </source>
</evidence>
<reference evidence="9 10" key="1">
    <citation type="submission" date="2006-03" db="EMBL/GenBank/DDBJ databases">
        <title>Complete sequence of chromosome of Nitrobacter hamburgensis X14.</title>
        <authorList>
            <consortium name="US DOE Joint Genome Institute"/>
            <person name="Copeland A."/>
            <person name="Lucas S."/>
            <person name="Lapidus A."/>
            <person name="Barry K."/>
            <person name="Detter J.C."/>
            <person name="Glavina del Rio T."/>
            <person name="Hammon N."/>
            <person name="Israni S."/>
            <person name="Dalin E."/>
            <person name="Tice H."/>
            <person name="Pitluck S."/>
            <person name="Chain P."/>
            <person name="Malfatti S."/>
            <person name="Shin M."/>
            <person name="Vergez L."/>
            <person name="Schmutz J."/>
            <person name="Larimer F."/>
            <person name="Land M."/>
            <person name="Hauser L."/>
            <person name="Kyrpides N."/>
            <person name="Ivanova N."/>
            <person name="Ward B."/>
            <person name="Arp D."/>
            <person name="Klotz M."/>
            <person name="Stein L."/>
            <person name="O'Mullan G."/>
            <person name="Starkenburg S."/>
            <person name="Sayavedra L."/>
            <person name="Poret-Peterson A.T."/>
            <person name="Gentry M.E."/>
            <person name="Bruce D."/>
            <person name="Richardson P."/>
        </authorList>
    </citation>
    <scope>NUCLEOTIDE SEQUENCE [LARGE SCALE GENOMIC DNA]</scope>
    <source>
        <strain evidence="10">DSM 10229 / NCIMB 13809 / X14</strain>
    </source>
</reference>
<feature type="transmembrane region" description="Helical" evidence="8">
    <location>
        <begin position="418"/>
        <end position="436"/>
    </location>
</feature>
<feature type="transmembrane region" description="Helical" evidence="8">
    <location>
        <begin position="38"/>
        <end position="57"/>
    </location>
</feature>
<organism evidence="9 10">
    <name type="scientific">Nitrobacter hamburgensis (strain DSM 10229 / NCIMB 13809 / X14)</name>
    <dbReference type="NCBI Taxonomy" id="323097"/>
    <lineage>
        <taxon>Bacteria</taxon>
        <taxon>Pseudomonadati</taxon>
        <taxon>Pseudomonadota</taxon>
        <taxon>Alphaproteobacteria</taxon>
        <taxon>Hyphomicrobiales</taxon>
        <taxon>Nitrobacteraceae</taxon>
        <taxon>Nitrobacter</taxon>
    </lineage>
</organism>
<dbReference type="EMBL" id="CP000319">
    <property type="protein sequence ID" value="ABE63411.1"/>
    <property type="molecule type" value="Genomic_DNA"/>
</dbReference>
<dbReference type="eggNOG" id="ENOG5032WP4">
    <property type="taxonomic scope" value="Bacteria"/>
</dbReference>
<dbReference type="GO" id="GO:0016758">
    <property type="term" value="F:hexosyltransferase activity"/>
    <property type="evidence" value="ECO:0007669"/>
    <property type="project" value="InterPro"/>
</dbReference>
<feature type="transmembrane region" description="Helical" evidence="8">
    <location>
        <begin position="395"/>
        <end position="412"/>
    </location>
</feature>
<dbReference type="KEGG" id="nha:Nham_2630"/>
<keyword evidence="10" id="KW-1185">Reference proteome</keyword>
<evidence type="ECO:0000313" key="9">
    <source>
        <dbReference type="EMBL" id="ABE63411.1"/>
    </source>
</evidence>
<accession>Q1QK36</accession>
<evidence type="ECO:0000256" key="3">
    <source>
        <dbReference type="ARBA" id="ARBA00022679"/>
    </source>
</evidence>
<dbReference type="AlphaFoldDB" id="Q1QK36"/>
<comment type="similarity">
    <text evidence="7">Belongs to the glycosyltransferase 87 family.</text>
</comment>
<dbReference type="GO" id="GO:0005886">
    <property type="term" value="C:plasma membrane"/>
    <property type="evidence" value="ECO:0007669"/>
    <property type="project" value="UniProtKB-SubCell"/>
</dbReference>
<proteinExistence type="inferred from homology"/>
<gene>
    <name evidence="9" type="ordered locus">Nham_2630</name>
</gene>
<evidence type="ECO:0000256" key="1">
    <source>
        <dbReference type="ARBA" id="ARBA00004651"/>
    </source>
</evidence>
<feature type="transmembrane region" description="Helical" evidence="8">
    <location>
        <begin position="220"/>
        <end position="238"/>
    </location>
</feature>
<evidence type="ECO:0008006" key="11">
    <source>
        <dbReference type="Google" id="ProtNLM"/>
    </source>
</evidence>